<dbReference type="AlphaFoldDB" id="A0A3L8Q3C8"/>
<evidence type="ECO:0000313" key="1">
    <source>
        <dbReference type="EMBL" id="RLV61573.1"/>
    </source>
</evidence>
<gene>
    <name evidence="1" type="ORF">D5018_00190</name>
</gene>
<dbReference type="Proteomes" id="UP000281474">
    <property type="component" value="Unassembled WGS sequence"/>
</dbReference>
<evidence type="ECO:0000313" key="2">
    <source>
        <dbReference type="Proteomes" id="UP000281474"/>
    </source>
</evidence>
<dbReference type="RefSeq" id="WP_121836972.1">
    <property type="nucleotide sequence ID" value="NZ_ML014753.1"/>
</dbReference>
<keyword evidence="2" id="KW-1185">Reference proteome</keyword>
<name>A0A3L8Q3C8_9GAMM</name>
<organism evidence="1 2">
    <name type="scientific">Parashewanella curva</name>
    <dbReference type="NCBI Taxonomy" id="2338552"/>
    <lineage>
        <taxon>Bacteria</taxon>
        <taxon>Pseudomonadati</taxon>
        <taxon>Pseudomonadota</taxon>
        <taxon>Gammaproteobacteria</taxon>
        <taxon>Alteromonadales</taxon>
        <taxon>Shewanellaceae</taxon>
        <taxon>Parashewanella</taxon>
    </lineage>
</organism>
<comment type="caution">
    <text evidence="1">The sequence shown here is derived from an EMBL/GenBank/DDBJ whole genome shotgun (WGS) entry which is preliminary data.</text>
</comment>
<dbReference type="EMBL" id="QZEI01000001">
    <property type="protein sequence ID" value="RLV61573.1"/>
    <property type="molecule type" value="Genomic_DNA"/>
</dbReference>
<sequence>MSYQNVSITPAPMWQGNHFTLTVQQFEQINQVAPAQDGESVQIEFAHNRHETYIFRLVKGSSDQLDFYHVLPANSSVLSKLDCLHIFSRTEERMRVDRFSKDIQKQFNQYVAKPSCDSKKPENIATRTILIHSILTDEQIKKFYPQSQYELPIIGNSDSANI</sequence>
<reference evidence="1 2" key="1">
    <citation type="submission" date="2018-09" db="EMBL/GenBank/DDBJ databases">
        <title>Phylogeny of the Shewanellaceae, and recommendation for two new genera, Pseudoshewanella and Parashewanella.</title>
        <authorList>
            <person name="Wang G."/>
        </authorList>
    </citation>
    <scope>NUCLEOTIDE SEQUENCE [LARGE SCALE GENOMIC DNA]</scope>
    <source>
        <strain evidence="1 2">C51</strain>
    </source>
</reference>
<accession>A0A3L8Q3C8</accession>
<dbReference type="OrthoDB" id="9933093at2"/>
<protein>
    <submittedName>
        <fullName evidence="1">Uncharacterized protein</fullName>
    </submittedName>
</protein>
<proteinExistence type="predicted"/>